<keyword evidence="5" id="KW-0788">Thiol protease</keyword>
<protein>
    <recommendedName>
        <fullName evidence="7">Probable Ufm1-specific protease 2</fullName>
    </recommendedName>
</protein>
<dbReference type="InterPro" id="IPR038765">
    <property type="entry name" value="Papain-like_cys_pep_sf"/>
</dbReference>
<evidence type="ECO:0000256" key="1">
    <source>
        <dbReference type="ARBA" id="ARBA00008552"/>
    </source>
</evidence>
<feature type="domain" description="UFSP2 N-terminal MPN-like" evidence="10">
    <location>
        <begin position="1"/>
        <end position="126"/>
    </location>
</feature>
<comment type="caution">
    <text evidence="11">The sequence shown here is derived from an EMBL/GenBank/DDBJ whole genome shotgun (WGS) entry which is preliminary data.</text>
</comment>
<dbReference type="GO" id="GO:0005783">
    <property type="term" value="C:endoplasmic reticulum"/>
    <property type="evidence" value="ECO:0007669"/>
    <property type="project" value="TreeGrafter"/>
</dbReference>
<proteinExistence type="inferred from homology"/>
<dbReference type="SUPFAM" id="SSF54001">
    <property type="entry name" value="Cysteine proteinases"/>
    <property type="match status" value="1"/>
</dbReference>
<dbReference type="AlphaFoldDB" id="A0AA38MJW2"/>
<dbReference type="EMBL" id="JALNTZ010000003">
    <property type="protein sequence ID" value="KAJ3658971.1"/>
    <property type="molecule type" value="Genomic_DNA"/>
</dbReference>
<keyword evidence="12" id="KW-1185">Reference proteome</keyword>
<evidence type="ECO:0000256" key="6">
    <source>
        <dbReference type="ARBA" id="ARBA00057559"/>
    </source>
</evidence>
<evidence type="ECO:0000259" key="10">
    <source>
        <dbReference type="Pfam" id="PF26560"/>
    </source>
</evidence>
<keyword evidence="3" id="KW-0833">Ubl conjugation pathway</keyword>
<dbReference type="InterPro" id="IPR012462">
    <property type="entry name" value="UFSP1/2_DUB_cat"/>
</dbReference>
<dbReference type="GO" id="GO:0005634">
    <property type="term" value="C:nucleus"/>
    <property type="evidence" value="ECO:0007669"/>
    <property type="project" value="TreeGrafter"/>
</dbReference>
<gene>
    <name evidence="11" type="ORF">Zmor_010682</name>
</gene>
<accession>A0AA38MJW2</accession>
<sequence>MTPSLKISQKVIDRLSQEKLNFFGKLYGIVVKNNLIVIELQVNEGEECNNSFINSLPAEIYLCGVIQTGDGLYNEQSIKESLSEVYVTDNPVFVSYKVEGCQITASFYINGQLEVTKFTPISEQEILSQFLYTRLTTSVPFTSELTTNSIKESFTNLRKNVSSGVMTFGFTQNNIYLLGGDTENGVVGVTGNPTIGEICDESNDPAEGGTRKKRSQQLYNVDVFEVKMLKRMTNENGLSGGKEHAPLCVLDKKQCKTITIMATIDALAIIHRQTKIANLYEIIVESAVRSLRLLESAVLEGFERFEDKISQPEIFHFYPEDCGHFVTQIYLQGDDEESLLQQRKKLHQELSLSQEKPIFRRANRFTFKNKLQVGEPLINPHLGLKLSDNGGNISLVKGKYTYYHYCQNRMDDNGWGCAYRSLQTLASWFKNQGYTHKDVPTFKDIQKCLVDIGDKPSNFIGSKQWIGSTEVNYVLNTLLGITSKILYVSSGEEMASKGPELVSHFENHGSPVMIGGGVLAHTILGVDYNSQSGNLRFLILDPHYTGSEDLHTIQTKGWCGWKNVDFWDKTAYYNMCLPQVPRGI</sequence>
<dbReference type="Gene3D" id="3.90.70.130">
    <property type="match status" value="1"/>
</dbReference>
<dbReference type="FunFam" id="3.90.70.130:FF:000001">
    <property type="entry name" value="Probable Ufm1-specific protease 2"/>
    <property type="match status" value="1"/>
</dbReference>
<feature type="domain" description="UFSP2 second" evidence="9">
    <location>
        <begin position="152"/>
        <end position="370"/>
    </location>
</feature>
<dbReference type="Pfam" id="PF20908">
    <property type="entry name" value="UfSP2_N"/>
    <property type="match status" value="1"/>
</dbReference>
<evidence type="ECO:0000313" key="12">
    <source>
        <dbReference type="Proteomes" id="UP001168821"/>
    </source>
</evidence>
<dbReference type="GO" id="GO:0006508">
    <property type="term" value="P:proteolysis"/>
    <property type="evidence" value="ECO:0007669"/>
    <property type="project" value="UniProtKB-KW"/>
</dbReference>
<comment type="function">
    <text evidence="6">Thiol protease which recognizes and hydrolyzes the peptide bond at the C-terminal Gly of UFM1, a ubiquitin-like modifier protein bound to a number of target proteins. Does not hydrolyze SUMO1 or ISG15 ubiquitin-like proteins.</text>
</comment>
<dbReference type="PANTHER" id="PTHR48153:SF2">
    <property type="entry name" value="UFM1-SPECIFIC PROTEASE 2"/>
    <property type="match status" value="1"/>
</dbReference>
<keyword evidence="2" id="KW-0645">Protease</keyword>
<evidence type="ECO:0000256" key="4">
    <source>
        <dbReference type="ARBA" id="ARBA00022801"/>
    </source>
</evidence>
<evidence type="ECO:0000259" key="8">
    <source>
        <dbReference type="Pfam" id="PF07910"/>
    </source>
</evidence>
<evidence type="ECO:0000256" key="5">
    <source>
        <dbReference type="ARBA" id="ARBA00022807"/>
    </source>
</evidence>
<name>A0AA38MJW2_9CUCU</name>
<evidence type="ECO:0000256" key="2">
    <source>
        <dbReference type="ARBA" id="ARBA00022670"/>
    </source>
</evidence>
<dbReference type="GO" id="GO:0071567">
    <property type="term" value="F:deUFMylase activity"/>
    <property type="evidence" value="ECO:0007669"/>
    <property type="project" value="TreeGrafter"/>
</dbReference>
<evidence type="ECO:0000313" key="11">
    <source>
        <dbReference type="EMBL" id="KAJ3658971.1"/>
    </source>
</evidence>
<dbReference type="InterPro" id="IPR049387">
    <property type="entry name" value="UFSP2-like_2nd"/>
</dbReference>
<dbReference type="InterPro" id="IPR058757">
    <property type="entry name" value="UFSP2_MPN_N"/>
</dbReference>
<comment type="similarity">
    <text evidence="1">Belongs to the peptidase C78 family.</text>
</comment>
<dbReference type="Pfam" id="PF26560">
    <property type="entry name" value="UFSP2_MPN_insect"/>
    <property type="match status" value="1"/>
</dbReference>
<dbReference type="PANTHER" id="PTHR48153">
    <property type="entry name" value="UFM1-SPECIFIC PROTEASE 2"/>
    <property type="match status" value="1"/>
</dbReference>
<dbReference type="Pfam" id="PF07910">
    <property type="entry name" value="Peptidase_C78"/>
    <property type="match status" value="1"/>
</dbReference>
<organism evidence="11 12">
    <name type="scientific">Zophobas morio</name>
    <dbReference type="NCBI Taxonomy" id="2755281"/>
    <lineage>
        <taxon>Eukaryota</taxon>
        <taxon>Metazoa</taxon>
        <taxon>Ecdysozoa</taxon>
        <taxon>Arthropoda</taxon>
        <taxon>Hexapoda</taxon>
        <taxon>Insecta</taxon>
        <taxon>Pterygota</taxon>
        <taxon>Neoptera</taxon>
        <taxon>Endopterygota</taxon>
        <taxon>Coleoptera</taxon>
        <taxon>Polyphaga</taxon>
        <taxon>Cucujiformia</taxon>
        <taxon>Tenebrionidae</taxon>
        <taxon>Zophobas</taxon>
    </lineage>
</organism>
<evidence type="ECO:0000259" key="9">
    <source>
        <dbReference type="Pfam" id="PF20908"/>
    </source>
</evidence>
<keyword evidence="4" id="KW-0378">Hydrolase</keyword>
<evidence type="ECO:0000256" key="3">
    <source>
        <dbReference type="ARBA" id="ARBA00022786"/>
    </source>
</evidence>
<evidence type="ECO:0000256" key="7">
    <source>
        <dbReference type="ARBA" id="ARBA00073264"/>
    </source>
</evidence>
<feature type="domain" description="UFSP1/2/DUB catalytic" evidence="8">
    <location>
        <begin position="392"/>
        <end position="576"/>
    </location>
</feature>
<dbReference type="Proteomes" id="UP001168821">
    <property type="component" value="Unassembled WGS sequence"/>
</dbReference>
<reference evidence="11" key="1">
    <citation type="journal article" date="2023" name="G3 (Bethesda)">
        <title>Whole genome assemblies of Zophobas morio and Tenebrio molitor.</title>
        <authorList>
            <person name="Kaur S."/>
            <person name="Stinson S.A."/>
            <person name="diCenzo G.C."/>
        </authorList>
    </citation>
    <scope>NUCLEOTIDE SEQUENCE</scope>
    <source>
        <strain evidence="11">QUZm001</strain>
    </source>
</reference>